<dbReference type="Pfam" id="PF05154">
    <property type="entry name" value="TM2"/>
    <property type="match status" value="1"/>
</dbReference>
<dbReference type="InterPro" id="IPR007829">
    <property type="entry name" value="TM2"/>
</dbReference>
<proteinExistence type="predicted"/>
<dbReference type="RefSeq" id="WP_390265968.1">
    <property type="nucleotide sequence ID" value="NZ_JBHUGH010000038.1"/>
</dbReference>
<protein>
    <submittedName>
        <fullName evidence="7">TM2 domain-containing protein</fullName>
    </submittedName>
</protein>
<evidence type="ECO:0000259" key="6">
    <source>
        <dbReference type="Pfam" id="PF05154"/>
    </source>
</evidence>
<organism evidence="7 8">
    <name type="scientific">Halodurantibacterium flavum</name>
    <dbReference type="NCBI Taxonomy" id="1382802"/>
    <lineage>
        <taxon>Bacteria</taxon>
        <taxon>Pseudomonadati</taxon>
        <taxon>Pseudomonadota</taxon>
        <taxon>Alphaproteobacteria</taxon>
        <taxon>Rhodobacterales</taxon>
        <taxon>Paracoccaceae</taxon>
        <taxon>Halodurantibacterium</taxon>
    </lineage>
</organism>
<reference evidence="8" key="1">
    <citation type="journal article" date="2019" name="Int. J. Syst. Evol. Microbiol.">
        <title>The Global Catalogue of Microorganisms (GCM) 10K type strain sequencing project: providing services to taxonomists for standard genome sequencing and annotation.</title>
        <authorList>
            <consortium name="The Broad Institute Genomics Platform"/>
            <consortium name="The Broad Institute Genome Sequencing Center for Infectious Disease"/>
            <person name="Wu L."/>
            <person name="Ma J."/>
        </authorList>
    </citation>
    <scope>NUCLEOTIDE SEQUENCE [LARGE SCALE GENOMIC DNA]</scope>
    <source>
        <strain evidence="8">CGMCC 4.7242</strain>
    </source>
</reference>
<dbReference type="EMBL" id="JBHUGH010000038">
    <property type="protein sequence ID" value="MFD1914513.1"/>
    <property type="molecule type" value="Genomic_DNA"/>
</dbReference>
<dbReference type="InterPro" id="IPR050932">
    <property type="entry name" value="TM2D1-3-like"/>
</dbReference>
<evidence type="ECO:0000313" key="8">
    <source>
        <dbReference type="Proteomes" id="UP001597353"/>
    </source>
</evidence>
<feature type="transmembrane region" description="Helical" evidence="5">
    <location>
        <begin position="49"/>
        <end position="80"/>
    </location>
</feature>
<keyword evidence="8" id="KW-1185">Reference proteome</keyword>
<dbReference type="Proteomes" id="UP001597353">
    <property type="component" value="Unassembled WGS sequence"/>
</dbReference>
<dbReference type="PANTHER" id="PTHR21016:SF25">
    <property type="entry name" value="TM2 DOMAIN-CONTAINING PROTEIN DDB_G0277895-RELATED"/>
    <property type="match status" value="1"/>
</dbReference>
<gene>
    <name evidence="7" type="ORF">ACFSGJ_20105</name>
</gene>
<keyword evidence="3 5" id="KW-1133">Transmembrane helix</keyword>
<evidence type="ECO:0000256" key="4">
    <source>
        <dbReference type="ARBA" id="ARBA00023136"/>
    </source>
</evidence>
<sequence>MALTVQEQLLIEQRVTNNGKSMIVAYLLWIFTGWFGGHRFYLGKYLSAILLLILWGLGTLLTVIGVGFILLGIAGLWLLIDAFLIPAMVSTANDDLRARLIRDMQSGRF</sequence>
<accession>A0ABW4SBL6</accession>
<evidence type="ECO:0000256" key="3">
    <source>
        <dbReference type="ARBA" id="ARBA00022989"/>
    </source>
</evidence>
<comment type="caution">
    <text evidence="7">The sequence shown here is derived from an EMBL/GenBank/DDBJ whole genome shotgun (WGS) entry which is preliminary data.</text>
</comment>
<name>A0ABW4SBL6_9RHOB</name>
<comment type="subcellular location">
    <subcellularLocation>
        <location evidence="1">Membrane</location>
        <topology evidence="1">Multi-pass membrane protein</topology>
    </subcellularLocation>
</comment>
<feature type="domain" description="TM2" evidence="6">
    <location>
        <begin position="18"/>
        <end position="65"/>
    </location>
</feature>
<feature type="transmembrane region" description="Helical" evidence="5">
    <location>
        <begin position="23"/>
        <end position="42"/>
    </location>
</feature>
<keyword evidence="4 5" id="KW-0472">Membrane</keyword>
<evidence type="ECO:0000256" key="2">
    <source>
        <dbReference type="ARBA" id="ARBA00022692"/>
    </source>
</evidence>
<dbReference type="PANTHER" id="PTHR21016">
    <property type="entry name" value="BETA-AMYLOID BINDING PROTEIN-RELATED"/>
    <property type="match status" value="1"/>
</dbReference>
<evidence type="ECO:0000313" key="7">
    <source>
        <dbReference type="EMBL" id="MFD1914513.1"/>
    </source>
</evidence>
<evidence type="ECO:0000256" key="5">
    <source>
        <dbReference type="SAM" id="Phobius"/>
    </source>
</evidence>
<evidence type="ECO:0000256" key="1">
    <source>
        <dbReference type="ARBA" id="ARBA00004141"/>
    </source>
</evidence>
<keyword evidence="2 5" id="KW-0812">Transmembrane</keyword>